<dbReference type="STRING" id="483219.LILAB_25960"/>
<evidence type="ECO:0000313" key="4">
    <source>
        <dbReference type="Proteomes" id="UP000000488"/>
    </source>
</evidence>
<dbReference type="InterPro" id="IPR052906">
    <property type="entry name" value="Type_IV_Methyl-Rstrct_Enzyme"/>
</dbReference>
<accession>F8CAN3</accession>
<dbReference type="InterPro" id="IPR011856">
    <property type="entry name" value="tRNA_endonuc-like_dom_sf"/>
</dbReference>
<dbReference type="InterPro" id="IPR025745">
    <property type="entry name" value="Mrr-like_N_dom"/>
</dbReference>
<sequence length="310" mass="33080">MSLPSYVQFIGPLLQYLGAQRAPVRTRVVYEELANRLSLSEVERTALLPSGLQPVFQNRIGWAHDALKRAGLSSAPVRGSWIITDAGRKLLDAHGGALPEVEVERIGSEARDVSIQSLVGATGASHSVREDVTAGGKAETQSPREQIEDALARIRASVARDLLAQIGRQTPGEFESLVLDVLYALGYGLSREALVRTGRSGDGGIDGIVSLDRLGLQKVYVQAKKWKGQVGAPEIQGFMGALHLQGADKGVLITSGTISGPAREAARQARGSVVLIDGARLAELMIEHGVGVTSESLRLPKVDTDYFEGE</sequence>
<dbReference type="PANTHER" id="PTHR30015:SF7">
    <property type="entry name" value="TYPE IV METHYL-DIRECTED RESTRICTION ENZYME ECOKMRR"/>
    <property type="match status" value="1"/>
</dbReference>
<dbReference type="InterPro" id="IPR007560">
    <property type="entry name" value="Restrct_endonuc_IV_Mrr"/>
</dbReference>
<dbReference type="AlphaFoldDB" id="F8CAN3"/>
<name>F8CAN3_MYXFH</name>
<keyword evidence="3" id="KW-0255">Endonuclease</keyword>
<dbReference type="GO" id="GO:0003677">
    <property type="term" value="F:DNA binding"/>
    <property type="evidence" value="ECO:0007669"/>
    <property type="project" value="InterPro"/>
</dbReference>
<reference evidence="3 4" key="1">
    <citation type="journal article" date="2011" name="J. Bacteriol.">
        <title>Genome sequence of the halotolerant marine bacterium Myxococcus fulvus HW-1.</title>
        <authorList>
            <person name="Li Z.F."/>
            <person name="Li X."/>
            <person name="Liu H."/>
            <person name="Liu X."/>
            <person name="Han K."/>
            <person name="Wu Z.H."/>
            <person name="Hu W."/>
            <person name="Li F.F."/>
            <person name="Li Y.Z."/>
        </authorList>
    </citation>
    <scope>NUCLEOTIDE SEQUENCE [LARGE SCALE GENOMIC DNA]</scope>
    <source>
        <strain evidence="4">ATCC BAA-855 / HW-1</strain>
    </source>
</reference>
<dbReference type="GO" id="GO:0009307">
    <property type="term" value="P:DNA restriction-modification system"/>
    <property type="evidence" value="ECO:0007669"/>
    <property type="project" value="InterPro"/>
</dbReference>
<dbReference type="PANTHER" id="PTHR30015">
    <property type="entry name" value="MRR RESTRICTION SYSTEM PROTEIN"/>
    <property type="match status" value="1"/>
</dbReference>
<organism evidence="3 4">
    <name type="scientific">Myxococcus fulvus (strain ATCC BAA-855 / HW-1)</name>
    <dbReference type="NCBI Taxonomy" id="483219"/>
    <lineage>
        <taxon>Bacteria</taxon>
        <taxon>Pseudomonadati</taxon>
        <taxon>Myxococcota</taxon>
        <taxon>Myxococcia</taxon>
        <taxon>Myxococcales</taxon>
        <taxon>Cystobacterineae</taxon>
        <taxon>Myxococcaceae</taxon>
        <taxon>Myxococcus</taxon>
    </lineage>
</organism>
<dbReference type="GO" id="GO:0015666">
    <property type="term" value="F:restriction endodeoxyribonuclease activity"/>
    <property type="evidence" value="ECO:0007669"/>
    <property type="project" value="TreeGrafter"/>
</dbReference>
<protein>
    <submittedName>
        <fullName evidence="3">Restriction endonuclease</fullName>
    </submittedName>
</protein>
<keyword evidence="3" id="KW-0378">Hydrolase</keyword>
<dbReference type="REBASE" id="37562">
    <property type="entry name" value="MfuHW1MrrP"/>
</dbReference>
<dbReference type="Pfam" id="PF04471">
    <property type="entry name" value="Mrr_cat"/>
    <property type="match status" value="1"/>
</dbReference>
<dbReference type="Pfam" id="PF14338">
    <property type="entry name" value="Mrr_N"/>
    <property type="match status" value="1"/>
</dbReference>
<evidence type="ECO:0000259" key="2">
    <source>
        <dbReference type="Pfam" id="PF14338"/>
    </source>
</evidence>
<dbReference type="InterPro" id="IPR011335">
    <property type="entry name" value="Restrct_endonuc-II-like"/>
</dbReference>
<dbReference type="HOGENOM" id="CLU_063822_2_0_7"/>
<dbReference type="Gene3D" id="3.40.1350.10">
    <property type="match status" value="1"/>
</dbReference>
<dbReference type="EMBL" id="CP002830">
    <property type="protein sequence ID" value="AEI67085.1"/>
    <property type="molecule type" value="Genomic_DNA"/>
</dbReference>
<dbReference type="SUPFAM" id="SSF52980">
    <property type="entry name" value="Restriction endonuclease-like"/>
    <property type="match status" value="1"/>
</dbReference>
<evidence type="ECO:0000259" key="1">
    <source>
        <dbReference type="Pfam" id="PF04471"/>
    </source>
</evidence>
<feature type="domain" description="Restriction system protein Mrr-like N-terminal" evidence="2">
    <location>
        <begin position="6"/>
        <end position="91"/>
    </location>
</feature>
<dbReference type="Proteomes" id="UP000000488">
    <property type="component" value="Chromosome"/>
</dbReference>
<dbReference type="KEGG" id="mfu:LILAB_25960"/>
<dbReference type="eggNOG" id="COG1715">
    <property type="taxonomic scope" value="Bacteria"/>
</dbReference>
<keyword evidence="3" id="KW-0540">Nuclease</keyword>
<evidence type="ECO:0000313" key="3">
    <source>
        <dbReference type="EMBL" id="AEI67085.1"/>
    </source>
</evidence>
<feature type="domain" description="Restriction endonuclease type IV Mrr" evidence="1">
    <location>
        <begin position="169"/>
        <end position="285"/>
    </location>
</feature>
<gene>
    <name evidence="3" type="ordered locus">LILAB_25960</name>
</gene>
<proteinExistence type="predicted"/>